<dbReference type="InterPro" id="IPR010239">
    <property type="entry name" value="CHP02001"/>
</dbReference>
<dbReference type="AlphaFoldDB" id="A0A9X3AMU2"/>
<feature type="signal peptide" evidence="1">
    <location>
        <begin position="1"/>
        <end position="26"/>
    </location>
</feature>
<keyword evidence="1" id="KW-0732">Signal</keyword>
<organism evidence="2 3">
    <name type="scientific">Tsuneonella litorea</name>
    <dbReference type="NCBI Taxonomy" id="2976475"/>
    <lineage>
        <taxon>Bacteria</taxon>
        <taxon>Pseudomonadati</taxon>
        <taxon>Pseudomonadota</taxon>
        <taxon>Alphaproteobacteria</taxon>
        <taxon>Sphingomonadales</taxon>
        <taxon>Erythrobacteraceae</taxon>
        <taxon>Tsuneonella</taxon>
    </lineage>
</organism>
<dbReference type="EMBL" id="JAOAMV010000003">
    <property type="protein sequence ID" value="MCT2558872.1"/>
    <property type="molecule type" value="Genomic_DNA"/>
</dbReference>
<feature type="chain" id="PRO_5040858512" evidence="1">
    <location>
        <begin position="27"/>
        <end position="251"/>
    </location>
</feature>
<keyword evidence="3" id="KW-1185">Reference proteome</keyword>
<gene>
    <name evidence="2" type="ORF">N0B51_07750</name>
</gene>
<reference evidence="2" key="1">
    <citation type="submission" date="2022-09" db="EMBL/GenBank/DDBJ databases">
        <title>The genome sequence of Tsuneonella sp. YG55.</title>
        <authorList>
            <person name="Liu Y."/>
        </authorList>
    </citation>
    <scope>NUCLEOTIDE SEQUENCE</scope>
    <source>
        <strain evidence="2">YG55</strain>
    </source>
</reference>
<comment type="caution">
    <text evidence="2">The sequence shown here is derived from an EMBL/GenBank/DDBJ whole genome shotgun (WGS) entry which is preliminary data.</text>
</comment>
<sequence>MLTSIRGLVAASVLSASAFVAAPAIAQDEAAGPVTVSGSVTLVSDYRFRGVSLSGGDPAVQGGITVSHDSGFYVGTWGSSIDDAGTDVYGDMELDVFGGWSGDLAEGVGLDVGLLLYAYPTNADGIKAQYWEPYATISGQLGPVEAKLGVNYAWDQSSLGDDDNLYIHTELSTAIPQTPLSLSAHLGYTDGVLAPPLLAGTGDDTGWDWSIGASATVLGSLSLGVSYVGVEGPSIKGFTDDAVVFSIGASF</sequence>
<proteinExistence type="predicted"/>
<dbReference type="Pfam" id="PF09694">
    <property type="entry name" value="Gcw_chp"/>
    <property type="match status" value="1"/>
</dbReference>
<protein>
    <submittedName>
        <fullName evidence="2">TorF family putative porin</fullName>
    </submittedName>
</protein>
<accession>A0A9X3AMU2</accession>
<dbReference type="NCBIfam" id="TIGR02001">
    <property type="entry name" value="gcw_chp"/>
    <property type="match status" value="1"/>
</dbReference>
<dbReference type="Proteomes" id="UP001142648">
    <property type="component" value="Unassembled WGS sequence"/>
</dbReference>
<dbReference type="RefSeq" id="WP_259961738.1">
    <property type="nucleotide sequence ID" value="NZ_JAOAMV010000003.1"/>
</dbReference>
<name>A0A9X3AMU2_9SPHN</name>
<evidence type="ECO:0000256" key="1">
    <source>
        <dbReference type="SAM" id="SignalP"/>
    </source>
</evidence>
<evidence type="ECO:0000313" key="3">
    <source>
        <dbReference type="Proteomes" id="UP001142648"/>
    </source>
</evidence>
<evidence type="ECO:0000313" key="2">
    <source>
        <dbReference type="EMBL" id="MCT2558872.1"/>
    </source>
</evidence>